<name>A0A316WSF9_9FLAO</name>
<dbReference type="AlphaFoldDB" id="A0A316WSF9"/>
<proteinExistence type="predicted"/>
<dbReference type="Proteomes" id="UP000236413">
    <property type="component" value="Unassembled WGS sequence"/>
</dbReference>
<evidence type="ECO:0000313" key="1">
    <source>
        <dbReference type="EMBL" id="PWN64125.1"/>
    </source>
</evidence>
<dbReference type="RefSeq" id="WP_103231888.1">
    <property type="nucleotide sequence ID" value="NZ_PPEG02000002.1"/>
</dbReference>
<organism evidence="1 2">
    <name type="scientific">Chryseobacterium viscerum</name>
    <dbReference type="NCBI Taxonomy" id="1037377"/>
    <lineage>
        <taxon>Bacteria</taxon>
        <taxon>Pseudomonadati</taxon>
        <taxon>Bacteroidota</taxon>
        <taxon>Flavobacteriia</taxon>
        <taxon>Flavobacteriales</taxon>
        <taxon>Weeksellaceae</taxon>
        <taxon>Chryseobacterium group</taxon>
        <taxon>Chryseobacterium</taxon>
    </lineage>
</organism>
<protein>
    <submittedName>
        <fullName evidence="1">Uncharacterized protein</fullName>
    </submittedName>
</protein>
<sequence length="126" mass="13908">MSLFPFSPVGVEDMLTQLYSLPDAALSVHAKAIKLSFKQWMKHRFILNENQLRFLGGISNEVSASYGEQCSFCFLHRLDIKLVSPLEPEVPGYAKWIGSDSTISVKTDGTGESVISGGLTFTVSYQ</sequence>
<evidence type="ECO:0000313" key="2">
    <source>
        <dbReference type="Proteomes" id="UP000236413"/>
    </source>
</evidence>
<accession>A0A316WSF9</accession>
<dbReference type="EMBL" id="PPEG02000002">
    <property type="protein sequence ID" value="PWN64125.1"/>
    <property type="molecule type" value="Genomic_DNA"/>
</dbReference>
<gene>
    <name evidence="1" type="ORF">C1634_005905</name>
</gene>
<reference evidence="1 2" key="1">
    <citation type="submission" date="2018-04" db="EMBL/GenBank/DDBJ databases">
        <title>Chryseobacterium oncorhynchi 701B-08T from rainbow trout, and Chryseobacterium viscerum 687B-08T from diseased fish.</title>
        <authorList>
            <person name="Jeong J.-J."/>
            <person name="Lee Y.J."/>
            <person name="Pathiraja D."/>
            <person name="Park B."/>
            <person name="Choi I.-G."/>
            <person name="Kim K.D."/>
        </authorList>
    </citation>
    <scope>NUCLEOTIDE SEQUENCE [LARGE SCALE GENOMIC DNA]</scope>
    <source>
        <strain evidence="1 2">687B-08</strain>
    </source>
</reference>
<comment type="caution">
    <text evidence="1">The sequence shown here is derived from an EMBL/GenBank/DDBJ whole genome shotgun (WGS) entry which is preliminary data.</text>
</comment>